<proteinExistence type="predicted"/>
<dbReference type="EMBL" id="JAUTXU010000109">
    <property type="protein sequence ID" value="KAK3707538.1"/>
    <property type="molecule type" value="Genomic_DNA"/>
</dbReference>
<accession>A0ACC3N087</accession>
<protein>
    <submittedName>
        <fullName evidence="1">Uncharacterized protein</fullName>
    </submittedName>
</protein>
<keyword evidence="2" id="KW-1185">Reference proteome</keyword>
<organism evidence="1 2">
    <name type="scientific">Vermiconidia calcicola</name>
    <dbReference type="NCBI Taxonomy" id="1690605"/>
    <lineage>
        <taxon>Eukaryota</taxon>
        <taxon>Fungi</taxon>
        <taxon>Dikarya</taxon>
        <taxon>Ascomycota</taxon>
        <taxon>Pezizomycotina</taxon>
        <taxon>Dothideomycetes</taxon>
        <taxon>Dothideomycetidae</taxon>
        <taxon>Mycosphaerellales</taxon>
        <taxon>Extremaceae</taxon>
        <taxon>Vermiconidia</taxon>
    </lineage>
</organism>
<name>A0ACC3N087_9PEZI</name>
<sequence>MALLLALPSFATVLAAQEVPITPQSNTWNSSFSLSSSQIDEANLDNITASNVNVAINFERTNWATGSVHNDPFYAILTNSSHLPPGSLLKTEEYTNTSLYTLPPKVALSRILFQSEMFNGSTVPASAYVLWPWMPRVDPQTGKYAVVGWAHGTSGVNGDCAPSHIRNLWYQYSAPYILALQGYVVVAPDYQGLGVDRRDDGSDLRHPYLNNVAAANDLFYSIEAAQNAFSEEFSSNFVLFGHSQVEGYLGTITGSPTTNIIEQQKFVQNPRLPFNIGYGLPETLPGFEISEFLTEKGVRHSELLQDLGACNSAVAQLVVHNGLIKDDWQHTPSMQLFVNLTGSGGRPITGPMLIIQGTEDSAVPYQVTSNAVSETCNLDPQTELEYAVFEGSEHVPVLISSQQVWLDWIYDRFAGQEPAGPCKRTFYIPARKVEGYQKQLEYYLELATQAYEVA</sequence>
<evidence type="ECO:0000313" key="1">
    <source>
        <dbReference type="EMBL" id="KAK3707538.1"/>
    </source>
</evidence>
<comment type="caution">
    <text evidence="1">The sequence shown here is derived from an EMBL/GenBank/DDBJ whole genome shotgun (WGS) entry which is preliminary data.</text>
</comment>
<gene>
    <name evidence="1" type="ORF">LTR37_012033</name>
</gene>
<dbReference type="Proteomes" id="UP001281147">
    <property type="component" value="Unassembled WGS sequence"/>
</dbReference>
<reference evidence="1" key="1">
    <citation type="submission" date="2023-07" db="EMBL/GenBank/DDBJ databases">
        <title>Black Yeasts Isolated from many extreme environments.</title>
        <authorList>
            <person name="Coleine C."/>
            <person name="Stajich J.E."/>
            <person name="Selbmann L."/>
        </authorList>
    </citation>
    <scope>NUCLEOTIDE SEQUENCE</scope>
    <source>
        <strain evidence="1">CCFEE 5714</strain>
    </source>
</reference>
<evidence type="ECO:0000313" key="2">
    <source>
        <dbReference type="Proteomes" id="UP001281147"/>
    </source>
</evidence>